<dbReference type="Proteomes" id="UP000036958">
    <property type="component" value="Unassembled WGS sequence"/>
</dbReference>
<gene>
    <name evidence="1" type="ORF">NC99_43510</name>
</gene>
<dbReference type="RefSeq" id="WP_394330553.1">
    <property type="nucleotide sequence ID" value="NZ_LGIA01000210.1"/>
</dbReference>
<comment type="caution">
    <text evidence="1">The sequence shown here is derived from an EMBL/GenBank/DDBJ whole genome shotgun (WGS) entry which is preliminary data.</text>
</comment>
<dbReference type="EMBL" id="LGIA01000210">
    <property type="protein sequence ID" value="KOH42794.1"/>
    <property type="molecule type" value="Genomic_DNA"/>
</dbReference>
<keyword evidence="2" id="KW-1185">Reference proteome</keyword>
<sequence length="46" mass="5251">MEEQPSKTIADETGWSEANVRVILHRGRKNMLAAVNQLMLKELKTI</sequence>
<name>A0A0L8V314_9BACT</name>
<dbReference type="SUPFAM" id="SSF88659">
    <property type="entry name" value="Sigma3 and sigma4 domains of RNA polymerase sigma factors"/>
    <property type="match status" value="1"/>
</dbReference>
<evidence type="ECO:0000313" key="2">
    <source>
        <dbReference type="Proteomes" id="UP000036958"/>
    </source>
</evidence>
<dbReference type="AlphaFoldDB" id="A0A0L8V314"/>
<organism evidence="1 2">
    <name type="scientific">Sunxiuqinia dokdonensis</name>
    <dbReference type="NCBI Taxonomy" id="1409788"/>
    <lineage>
        <taxon>Bacteria</taxon>
        <taxon>Pseudomonadati</taxon>
        <taxon>Bacteroidota</taxon>
        <taxon>Bacteroidia</taxon>
        <taxon>Marinilabiliales</taxon>
        <taxon>Prolixibacteraceae</taxon>
        <taxon>Sunxiuqinia</taxon>
    </lineage>
</organism>
<dbReference type="InterPro" id="IPR013324">
    <property type="entry name" value="RNA_pol_sigma_r3/r4-like"/>
</dbReference>
<proteinExistence type="predicted"/>
<reference evidence="2" key="1">
    <citation type="submission" date="2015-07" db="EMBL/GenBank/DDBJ databases">
        <title>Genome sequencing of Sunxiuqinia dokdonensis strain SK.</title>
        <authorList>
            <person name="Ahn S."/>
            <person name="Kim B.-C."/>
        </authorList>
    </citation>
    <scope>NUCLEOTIDE SEQUENCE [LARGE SCALE GENOMIC DNA]</scope>
    <source>
        <strain evidence="2">SK</strain>
    </source>
</reference>
<evidence type="ECO:0000313" key="1">
    <source>
        <dbReference type="EMBL" id="KOH42794.1"/>
    </source>
</evidence>
<accession>A0A0L8V314</accession>
<protein>
    <submittedName>
        <fullName evidence="1">Uncharacterized protein</fullName>
    </submittedName>
</protein>